<dbReference type="InterPro" id="IPR020802">
    <property type="entry name" value="TesA-like"/>
</dbReference>
<dbReference type="PANTHER" id="PTHR11487">
    <property type="entry name" value="THIOESTERASE"/>
    <property type="match status" value="1"/>
</dbReference>
<evidence type="ECO:0000259" key="3">
    <source>
        <dbReference type="SMART" id="SM00824"/>
    </source>
</evidence>
<organism evidence="4 5">
    <name type="scientific">Kribbella antibiotica</name>
    <dbReference type="NCBI Taxonomy" id="190195"/>
    <lineage>
        <taxon>Bacteria</taxon>
        <taxon>Bacillati</taxon>
        <taxon>Actinomycetota</taxon>
        <taxon>Actinomycetes</taxon>
        <taxon>Propionibacteriales</taxon>
        <taxon>Kribbellaceae</taxon>
        <taxon>Kribbella</taxon>
    </lineage>
</organism>
<dbReference type="Pfam" id="PF00975">
    <property type="entry name" value="Thioesterase"/>
    <property type="match status" value="1"/>
</dbReference>
<dbReference type="Proteomes" id="UP000295124">
    <property type="component" value="Unassembled WGS sequence"/>
</dbReference>
<comment type="similarity">
    <text evidence="1">Belongs to the thioesterase family.</text>
</comment>
<protein>
    <submittedName>
        <fullName evidence="4">Thioesterase</fullName>
    </submittedName>
</protein>
<dbReference type="EMBL" id="SMKX01000038">
    <property type="protein sequence ID" value="TDD59254.1"/>
    <property type="molecule type" value="Genomic_DNA"/>
</dbReference>
<dbReference type="SMART" id="SM00824">
    <property type="entry name" value="PKS_TE"/>
    <property type="match status" value="1"/>
</dbReference>
<proteinExistence type="inferred from homology"/>
<reference evidence="4 5" key="1">
    <citation type="submission" date="2019-03" db="EMBL/GenBank/DDBJ databases">
        <title>Draft genome sequences of novel Actinobacteria.</title>
        <authorList>
            <person name="Sahin N."/>
            <person name="Ay H."/>
            <person name="Saygin H."/>
        </authorList>
    </citation>
    <scope>NUCLEOTIDE SEQUENCE [LARGE SCALE GENOMIC DNA]</scope>
    <source>
        <strain evidence="4 5">JCM 13523</strain>
    </source>
</reference>
<dbReference type="Gene3D" id="3.40.50.1820">
    <property type="entry name" value="alpha/beta hydrolase"/>
    <property type="match status" value="1"/>
</dbReference>
<sequence>MTAWFPRIARRTDARVRLVCLGGAGTGSTEFATWHHGLPEWVEVWAAQLPGRERRIREAPAKTMAELADPLAEELQQDGPPVVLFGHSFGALIAYEVARRLEVAGLAVASTVVPHLQATRLPVTNDDDETLLAWARSANGTDPELLADERFARWLAEDLRVTLRIRRDYPAVLPERLRCPVLAIGGAGDPDATAVDLAEWRQYAAAGFDQVEIGSGHFFLRDERDSLLTALTGHLDRWILGSS</sequence>
<dbReference type="InterPro" id="IPR001031">
    <property type="entry name" value="Thioesterase"/>
</dbReference>
<dbReference type="AlphaFoldDB" id="A0A4R4ZMU5"/>
<dbReference type="InterPro" id="IPR012223">
    <property type="entry name" value="TEII"/>
</dbReference>
<feature type="domain" description="Thioesterase TesA-like" evidence="3">
    <location>
        <begin position="19"/>
        <end position="235"/>
    </location>
</feature>
<keyword evidence="2" id="KW-0378">Hydrolase</keyword>
<evidence type="ECO:0000256" key="2">
    <source>
        <dbReference type="ARBA" id="ARBA00022801"/>
    </source>
</evidence>
<dbReference type="GO" id="GO:0016787">
    <property type="term" value="F:hydrolase activity"/>
    <property type="evidence" value="ECO:0007669"/>
    <property type="project" value="UniProtKB-KW"/>
</dbReference>
<evidence type="ECO:0000313" key="5">
    <source>
        <dbReference type="Proteomes" id="UP000295124"/>
    </source>
</evidence>
<dbReference type="OrthoDB" id="27092at2"/>
<comment type="caution">
    <text evidence="4">The sequence shown here is derived from an EMBL/GenBank/DDBJ whole genome shotgun (WGS) entry which is preliminary data.</text>
</comment>
<accession>A0A4R4ZMU5</accession>
<evidence type="ECO:0000313" key="4">
    <source>
        <dbReference type="EMBL" id="TDD59254.1"/>
    </source>
</evidence>
<name>A0A4R4ZMU5_9ACTN</name>
<gene>
    <name evidence="4" type="ORF">E1263_15895</name>
</gene>
<evidence type="ECO:0000256" key="1">
    <source>
        <dbReference type="ARBA" id="ARBA00007169"/>
    </source>
</evidence>
<keyword evidence="5" id="KW-1185">Reference proteome</keyword>
<dbReference type="SUPFAM" id="SSF53474">
    <property type="entry name" value="alpha/beta-Hydrolases"/>
    <property type="match status" value="1"/>
</dbReference>
<dbReference type="RefSeq" id="WP_132168080.1">
    <property type="nucleotide sequence ID" value="NZ_SMKX01000038.1"/>
</dbReference>
<dbReference type="InterPro" id="IPR029058">
    <property type="entry name" value="AB_hydrolase_fold"/>
</dbReference>
<dbReference type="PANTHER" id="PTHR11487:SF0">
    <property type="entry name" value="S-ACYL FATTY ACID SYNTHASE THIOESTERASE, MEDIUM CHAIN"/>
    <property type="match status" value="1"/>
</dbReference>
<dbReference type="GO" id="GO:0008610">
    <property type="term" value="P:lipid biosynthetic process"/>
    <property type="evidence" value="ECO:0007669"/>
    <property type="project" value="TreeGrafter"/>
</dbReference>